<evidence type="ECO:0000313" key="12">
    <source>
        <dbReference type="Proteomes" id="UP000886653"/>
    </source>
</evidence>
<evidence type="ECO:0000256" key="1">
    <source>
        <dbReference type="ARBA" id="ARBA00005454"/>
    </source>
</evidence>
<feature type="binding site" evidence="9">
    <location>
        <begin position="189"/>
        <end position="192"/>
    </location>
    <ligand>
        <name>GTP</name>
        <dbReference type="ChEBI" id="CHEBI:37565"/>
    </ligand>
</feature>
<dbReference type="FunFam" id="3.30.70.870:FF:000004">
    <property type="entry name" value="Translation factor GUF1, mitochondrial"/>
    <property type="match status" value="1"/>
</dbReference>
<evidence type="ECO:0000256" key="9">
    <source>
        <dbReference type="HAMAP-Rule" id="MF_03137"/>
    </source>
</evidence>
<feature type="binding site" evidence="9">
    <location>
        <begin position="51"/>
        <end position="58"/>
    </location>
    <ligand>
        <name>GTP</name>
        <dbReference type="ChEBI" id="CHEBI:37565"/>
    </ligand>
</feature>
<sequence>MIPIFRLAVRLKFELKPGSRCEHRRYLTTTSPPASLSEFPPELIRSFCIIAHIDHGKSTLSDRLLELTKTIPQVPTTDAVSQPGSGSAPPPRNRQVLDKLVVERERGITVKAVSVSMFHTPANAPQKRYLLNLIDTPGHVDFSTEVFRSLAAADAAILLVDATQGVQAQTLAVLSAARRHSLPVFPVLNKIDLPAAEPERVEDEIKRLLGGPEPVIRISAKTGEGVGEVVDRLIERVPKPKGCREKPLRAFVFDSWFDHFQGVVSLVKLADGTLKKGDKIQSYKTGKIFQVSDCGIMYPDQLSIPTGLYAGQCGWVTCSMKDPSQAILGDTFYDPTMNKEELVPVGRSIETRRSMVYASLYPVETSGLDRLSEAIDQLVLNDRSVAVQKESSVALGQGFRLGFLGTLHMDVFRQRLSDEYGSEVIVTRPFVPLKLTGGGQEKMISSPVDFPSSSAGRGKMTVLERIVEAEIVVPERYTGAVIELCASHRGSQTSLDYLPSTDSSMSQLVKLTYSIPLSEIVTTFHSSLNSLTAGYASFDYSAQEDDFRPAELVRLDIIVNGSPPIDAFAAVVHREQAQREARAVLGRLKGVMRRQVFEVVLQATIGSKVIASERLSAVRKDVTAGLYGGHYERKMKHLNKQKEGKKRLKTMSIGNVELPQEAFSAVLSVDGKAIAVKRNRK</sequence>
<comment type="similarity">
    <text evidence="1">Belongs to the TRAFAC class translation factor GTPase superfamily. Classic translation factor GTPase family. LepA subfamily.</text>
</comment>
<dbReference type="Gene3D" id="3.30.70.870">
    <property type="entry name" value="Elongation Factor G (Translational Gtpase), domain 3"/>
    <property type="match status" value="1"/>
</dbReference>
<evidence type="ECO:0000259" key="10">
    <source>
        <dbReference type="PROSITE" id="PS51722"/>
    </source>
</evidence>
<dbReference type="SUPFAM" id="SSF54980">
    <property type="entry name" value="EF-G C-terminal domain-like"/>
    <property type="match status" value="2"/>
</dbReference>
<comment type="function">
    <text evidence="9">Promotes mitochondrial protein synthesis. May act as a fidelity factor of the translation reaction, by catalyzing a one-codon backward translocation of tRNAs on improperly translocated ribosomes. Binds to mitochondrial ribosomes in a GTP-dependent manner.</text>
</comment>
<feature type="binding site" evidence="9">
    <location>
        <begin position="135"/>
        <end position="139"/>
    </location>
    <ligand>
        <name>GTP</name>
        <dbReference type="ChEBI" id="CHEBI:37565"/>
    </ligand>
</feature>
<gene>
    <name evidence="11" type="ORF">CROQUDRAFT_659847</name>
</gene>
<dbReference type="InterPro" id="IPR000640">
    <property type="entry name" value="EFG_V-like"/>
</dbReference>
<comment type="subcellular location">
    <subcellularLocation>
        <location evidence="9">Mitochondrion inner membrane</location>
        <topology evidence="9">Peripheral membrane protein</topology>
        <orientation evidence="9">Matrix side</orientation>
    </subcellularLocation>
</comment>
<dbReference type="OrthoDB" id="1074at2759"/>
<dbReference type="CDD" id="cd03709">
    <property type="entry name" value="lepA_C"/>
    <property type="match status" value="1"/>
</dbReference>
<keyword evidence="6 9" id="KW-0496">Mitochondrion</keyword>
<dbReference type="GO" id="GO:0005743">
    <property type="term" value="C:mitochondrial inner membrane"/>
    <property type="evidence" value="ECO:0007669"/>
    <property type="project" value="UniProtKB-SubCell"/>
</dbReference>
<dbReference type="EMBL" id="MU167293">
    <property type="protein sequence ID" value="KAG0144527.1"/>
    <property type="molecule type" value="Genomic_DNA"/>
</dbReference>
<dbReference type="Gene3D" id="3.40.50.300">
    <property type="entry name" value="P-loop containing nucleotide triphosphate hydrolases"/>
    <property type="match status" value="1"/>
</dbReference>
<dbReference type="Gene3D" id="3.30.70.240">
    <property type="match status" value="1"/>
</dbReference>
<evidence type="ECO:0000256" key="5">
    <source>
        <dbReference type="ARBA" id="ARBA00022917"/>
    </source>
</evidence>
<dbReference type="InterPro" id="IPR000795">
    <property type="entry name" value="T_Tr_GTP-bd_dom"/>
</dbReference>
<evidence type="ECO:0000256" key="8">
    <source>
        <dbReference type="ARBA" id="ARBA00023136"/>
    </source>
</evidence>
<dbReference type="PANTHER" id="PTHR43512">
    <property type="entry name" value="TRANSLATION FACTOR GUF1-RELATED"/>
    <property type="match status" value="1"/>
</dbReference>
<dbReference type="GO" id="GO:0003924">
    <property type="term" value="F:GTPase activity"/>
    <property type="evidence" value="ECO:0007669"/>
    <property type="project" value="UniProtKB-UniRule"/>
</dbReference>
<name>A0A9P6NHZ5_9BASI</name>
<dbReference type="Pfam" id="PF00679">
    <property type="entry name" value="EFG_C"/>
    <property type="match status" value="1"/>
</dbReference>
<dbReference type="Pfam" id="PF06421">
    <property type="entry name" value="LepA_C"/>
    <property type="match status" value="1"/>
</dbReference>
<dbReference type="Gene3D" id="2.40.30.10">
    <property type="entry name" value="Translation factors"/>
    <property type="match status" value="1"/>
</dbReference>
<dbReference type="CDD" id="cd16260">
    <property type="entry name" value="EF4_III"/>
    <property type="match status" value="1"/>
</dbReference>
<evidence type="ECO:0000256" key="4">
    <source>
        <dbReference type="ARBA" id="ARBA00022801"/>
    </source>
</evidence>
<reference evidence="11" key="1">
    <citation type="submission" date="2013-11" db="EMBL/GenBank/DDBJ databases">
        <title>Genome sequence of the fusiform rust pathogen reveals effectors for host alternation and coevolution with pine.</title>
        <authorList>
            <consortium name="DOE Joint Genome Institute"/>
            <person name="Smith K."/>
            <person name="Pendleton A."/>
            <person name="Kubisiak T."/>
            <person name="Anderson C."/>
            <person name="Salamov A."/>
            <person name="Aerts A."/>
            <person name="Riley R."/>
            <person name="Clum A."/>
            <person name="Lindquist E."/>
            <person name="Ence D."/>
            <person name="Campbell M."/>
            <person name="Kronenberg Z."/>
            <person name="Feau N."/>
            <person name="Dhillon B."/>
            <person name="Hamelin R."/>
            <person name="Burleigh J."/>
            <person name="Smith J."/>
            <person name="Yandell M."/>
            <person name="Nelson C."/>
            <person name="Grigoriev I."/>
            <person name="Davis J."/>
        </authorList>
    </citation>
    <scope>NUCLEOTIDE SEQUENCE</scope>
    <source>
        <strain evidence="11">G11</strain>
    </source>
</reference>
<dbReference type="PRINTS" id="PR00315">
    <property type="entry name" value="ELONGATNFCT"/>
</dbReference>
<dbReference type="NCBIfam" id="TIGR01393">
    <property type="entry name" value="lepA"/>
    <property type="match status" value="1"/>
</dbReference>
<dbReference type="InterPro" id="IPR013842">
    <property type="entry name" value="LepA_CTD"/>
</dbReference>
<dbReference type="GO" id="GO:0005525">
    <property type="term" value="F:GTP binding"/>
    <property type="evidence" value="ECO:0007669"/>
    <property type="project" value="UniProtKB-UniRule"/>
</dbReference>
<dbReference type="FunFam" id="2.40.30.10:FF:000015">
    <property type="entry name" value="Translation factor GUF1, mitochondrial"/>
    <property type="match status" value="1"/>
</dbReference>
<dbReference type="Gene3D" id="3.30.70.2570">
    <property type="entry name" value="Elongation factor 4, C-terminal domain"/>
    <property type="match status" value="1"/>
</dbReference>
<dbReference type="InterPro" id="IPR035654">
    <property type="entry name" value="LepA_IV"/>
</dbReference>
<dbReference type="Proteomes" id="UP000886653">
    <property type="component" value="Unassembled WGS sequence"/>
</dbReference>
<keyword evidence="4 9" id="KW-0378">Hydrolase</keyword>
<dbReference type="InterPro" id="IPR006297">
    <property type="entry name" value="EF-4"/>
</dbReference>
<proteinExistence type="inferred from homology"/>
<evidence type="ECO:0000256" key="3">
    <source>
        <dbReference type="ARBA" id="ARBA00022792"/>
    </source>
</evidence>
<evidence type="ECO:0000256" key="6">
    <source>
        <dbReference type="ARBA" id="ARBA00023128"/>
    </source>
</evidence>
<dbReference type="InterPro" id="IPR005225">
    <property type="entry name" value="Small_GTP-bd"/>
</dbReference>
<evidence type="ECO:0000256" key="2">
    <source>
        <dbReference type="ARBA" id="ARBA00022741"/>
    </source>
</evidence>
<dbReference type="GO" id="GO:0097177">
    <property type="term" value="F:mitochondrial ribosome binding"/>
    <property type="evidence" value="ECO:0007669"/>
    <property type="project" value="TreeGrafter"/>
</dbReference>
<dbReference type="GO" id="GO:0045727">
    <property type="term" value="P:positive regulation of translation"/>
    <property type="evidence" value="ECO:0007669"/>
    <property type="project" value="UniProtKB-UniRule"/>
</dbReference>
<keyword evidence="2 9" id="KW-0547">Nucleotide-binding</keyword>
<keyword evidence="7 9" id="KW-0342">GTP-binding</keyword>
<comment type="catalytic activity">
    <reaction evidence="9">
        <text>GTP + H2O = GDP + phosphate + H(+)</text>
        <dbReference type="Rhea" id="RHEA:19669"/>
        <dbReference type="ChEBI" id="CHEBI:15377"/>
        <dbReference type="ChEBI" id="CHEBI:15378"/>
        <dbReference type="ChEBI" id="CHEBI:37565"/>
        <dbReference type="ChEBI" id="CHEBI:43474"/>
        <dbReference type="ChEBI" id="CHEBI:58189"/>
        <dbReference type="EC" id="3.6.5.n1"/>
    </reaction>
</comment>
<evidence type="ECO:0000256" key="7">
    <source>
        <dbReference type="ARBA" id="ARBA00023134"/>
    </source>
</evidence>
<feature type="domain" description="Tr-type G" evidence="10">
    <location>
        <begin position="42"/>
        <end position="241"/>
    </location>
</feature>
<protein>
    <recommendedName>
        <fullName evidence="10">Tr-type G domain-containing protein</fullName>
    </recommendedName>
</protein>
<comment type="caution">
    <text evidence="11">The sequence shown here is derived from an EMBL/GenBank/DDBJ whole genome shotgun (WGS) entry which is preliminary data.</text>
</comment>
<dbReference type="SUPFAM" id="SSF52540">
    <property type="entry name" value="P-loop containing nucleoside triphosphate hydrolases"/>
    <property type="match status" value="1"/>
</dbReference>
<keyword evidence="5 9" id="KW-0648">Protein biosynthesis</keyword>
<organism evidence="11 12">
    <name type="scientific">Cronartium quercuum f. sp. fusiforme G11</name>
    <dbReference type="NCBI Taxonomy" id="708437"/>
    <lineage>
        <taxon>Eukaryota</taxon>
        <taxon>Fungi</taxon>
        <taxon>Dikarya</taxon>
        <taxon>Basidiomycota</taxon>
        <taxon>Pucciniomycotina</taxon>
        <taxon>Pucciniomycetes</taxon>
        <taxon>Pucciniales</taxon>
        <taxon>Coleosporiaceae</taxon>
        <taxon>Cronartium</taxon>
    </lineage>
</organism>
<dbReference type="GO" id="GO:0006412">
    <property type="term" value="P:translation"/>
    <property type="evidence" value="ECO:0007669"/>
    <property type="project" value="UniProtKB-KW"/>
</dbReference>
<dbReference type="InterPro" id="IPR038363">
    <property type="entry name" value="LepA_C_sf"/>
</dbReference>
<keyword evidence="3 9" id="KW-0999">Mitochondrion inner membrane</keyword>
<evidence type="ECO:0000313" key="11">
    <source>
        <dbReference type="EMBL" id="KAG0144527.1"/>
    </source>
</evidence>
<dbReference type="AlphaFoldDB" id="A0A9P6NHZ5"/>
<dbReference type="CDD" id="cd03699">
    <property type="entry name" value="EF4_II"/>
    <property type="match status" value="1"/>
</dbReference>
<comment type="similarity">
    <text evidence="9">Belongs to the GTP-binding elongation factor family. LepA subfamily.</text>
</comment>
<dbReference type="Pfam" id="PF00009">
    <property type="entry name" value="GTP_EFTU"/>
    <property type="match status" value="1"/>
</dbReference>
<dbReference type="PANTHER" id="PTHR43512:SF7">
    <property type="entry name" value="TRANSLATION FACTOR GUF1, MITOCHONDRIAL"/>
    <property type="match status" value="1"/>
</dbReference>
<accession>A0A9P6NHZ5</accession>
<keyword evidence="8 9" id="KW-0472">Membrane</keyword>
<dbReference type="GO" id="GO:0005759">
    <property type="term" value="C:mitochondrial matrix"/>
    <property type="evidence" value="ECO:0007669"/>
    <property type="project" value="UniProtKB-UniRule"/>
</dbReference>
<dbReference type="NCBIfam" id="TIGR00231">
    <property type="entry name" value="small_GTP"/>
    <property type="match status" value="1"/>
</dbReference>
<dbReference type="FunFam" id="3.30.70.2570:FF:000001">
    <property type="entry name" value="Translation factor GUF1, mitochondrial"/>
    <property type="match status" value="1"/>
</dbReference>
<dbReference type="InterPro" id="IPR035647">
    <property type="entry name" value="EFG_III/V"/>
</dbReference>
<dbReference type="HAMAP" id="MF_00071">
    <property type="entry name" value="LepA"/>
    <property type="match status" value="1"/>
</dbReference>
<keyword evidence="12" id="KW-1185">Reference proteome</keyword>
<dbReference type="PROSITE" id="PS51722">
    <property type="entry name" value="G_TR_2"/>
    <property type="match status" value="1"/>
</dbReference>
<dbReference type="InterPro" id="IPR027417">
    <property type="entry name" value="P-loop_NTPase"/>
</dbReference>